<dbReference type="InterPro" id="IPR050464">
    <property type="entry name" value="Zeta_carotene_desat/Oxidored"/>
</dbReference>
<dbReference type="KEGG" id="bpm:BURPS1710b_A0283"/>
<dbReference type="Proteomes" id="UP000002700">
    <property type="component" value="Chromosome II"/>
</dbReference>
<dbReference type="SUPFAM" id="SSF51905">
    <property type="entry name" value="FAD/NAD(P)-binding domain"/>
    <property type="match status" value="1"/>
</dbReference>
<gene>
    <name evidence="3" type="ordered locus">BURPS1710b_A0283</name>
</gene>
<evidence type="ECO:0000259" key="2">
    <source>
        <dbReference type="Pfam" id="PF01593"/>
    </source>
</evidence>
<dbReference type="Pfam" id="PF01593">
    <property type="entry name" value="Amino_oxidase"/>
    <property type="match status" value="1"/>
</dbReference>
<feature type="compositionally biased region" description="Basic residues" evidence="1">
    <location>
        <begin position="363"/>
        <end position="375"/>
    </location>
</feature>
<feature type="compositionally biased region" description="Basic and acidic residues" evidence="1">
    <location>
        <begin position="264"/>
        <end position="277"/>
    </location>
</feature>
<dbReference type="EnsemblBacteria" id="ABA52931">
    <property type="protein sequence ID" value="ABA52931"/>
    <property type="gene ID" value="BURPS1710b_A0283"/>
</dbReference>
<dbReference type="PANTHER" id="PTHR42923">
    <property type="entry name" value="PROTOPORPHYRINOGEN OXIDASE"/>
    <property type="match status" value="1"/>
</dbReference>
<accession>Q3JLW2</accession>
<feature type="region of interest" description="Disordered" evidence="1">
    <location>
        <begin position="507"/>
        <end position="541"/>
    </location>
</feature>
<name>Q3JLW2_BURP1</name>
<feature type="compositionally biased region" description="Basic residues" evidence="1">
    <location>
        <begin position="82"/>
        <end position="93"/>
    </location>
</feature>
<dbReference type="EMBL" id="CP000125">
    <property type="protein sequence ID" value="ABA52931.1"/>
    <property type="molecule type" value="Genomic_DNA"/>
</dbReference>
<feature type="compositionally biased region" description="Basic and acidic residues" evidence="1">
    <location>
        <begin position="104"/>
        <end position="125"/>
    </location>
</feature>
<dbReference type="Gene3D" id="3.90.660.20">
    <property type="entry name" value="Protoporphyrinogen oxidase, mitochondrial, domain 2"/>
    <property type="match status" value="1"/>
</dbReference>
<sequence length="1309" mass="143980">MRCVRMCRAPRRRRVRAPGGIDKPRALPQACAHEFPWLSHRAHYSHHSSNGGLARVRKQSQQTRPVRRVFCFRLPGIPPRRACHAVRRRRHGNPRSAPPRSRRAHGDRAARAHARRLPEAGPERARVRRRARDGARTRAQPVRAAGQRRLPEARGQPAGVLVQAARRVQQDGAHPGRRARARGDHRVGGQPCAGRRVLGRADEREGGDRRAGDDAAGEGRRGARARRADRRGDPGGRIVQRRVRARGEGAGRARPHVRPSVRRSVRDRGPGHGRDGDPAPASGADSRDLRADRRRRARGGRGRVREGGAPGDQGDRRADRRFVRDEAIARGGPARRAHRGRALLRRHRGQARRRGDVPPLRGVSRRGRDRRYRRALRGDQGRVPGHAQRARAGRLARGGGREAVCGAGGHRGRDARGGYLRREHEFRPDALRRRARRGGRGARGGVRGDDSRGARQLQALLRARRRAQRDRVQLPDRRCAIGASLRRCADRASRRLGDDRGELRRARLRHRRSERRRARETARATHGGRALAARARRAAVPLRVSRAARRADEVPVVDGARLEHQPVPLPQSGRRRELDPRRPASAAGGPRGVRSLSRGARLSVSRGNRSSRLSVVSRLTFAAPAARGRRRVGGVASARCVARGSRLGVAPARAFAFVRVPDGAFVVAQARRRQPLAEREQRAEQRREIVRAHRQRALLRADEAQVGHLREQRRIRLAAQRLPAERMRGGEARAIRAALEFGDERLVQRPGPDCRLAARIHLRRGGQIPVERRLGRAAGLQQRDRLRRIRGFPFGEQREHERLSAAEVVIERAARDAQASREAVGRHALRAFVVERGEARRDPVRSCRSCHENVQALYGPIVAAIVRPRSTLVAALAMHVLVVGAGIAGLAAAWQLKRGGCDVTVVEAAERAGGRIRSAPFHGHVIECGAQFPSSGYRHLMPLFGEAGLDAQLVKTSPWAAFEHRGRLFRVHARRPWTIPASGLLGWRDSVRVSRARAALLARVRALDPNRYAAFAEFDDADAAHWAERAFGRAAVDAIFAPMIHGLYFQPLRGASRALLAAVTGFDGADTLAVAGGWQTLPVALAARLDVRYGTRVDALSAHANGVDACVGDRALRFDAAIVATPATVARRLWRGQTDAQRALLATGYARCAHVAFGLAPGWRAPARLRRVYGALLSPHARRVAALTFERGRGIGDGQGEVVSAMLGHAGASALRYASDDEIARVALDDLRTLLPGVAEAVVATRVQRWDEAEPLSPVGRARAIAAYRASIDARPRVLLAGDYMGSPWTDGAAETGRWAARRLLDARA</sequence>
<feature type="compositionally biased region" description="Basic and acidic residues" evidence="1">
    <location>
        <begin position="313"/>
        <end position="328"/>
    </location>
</feature>
<dbReference type="SUPFAM" id="SSF54373">
    <property type="entry name" value="FAD-linked reductases, C-terminal domain"/>
    <property type="match status" value="1"/>
</dbReference>
<evidence type="ECO:0000313" key="4">
    <source>
        <dbReference type="Proteomes" id="UP000002700"/>
    </source>
</evidence>
<dbReference type="InterPro" id="IPR002937">
    <property type="entry name" value="Amino_oxidase"/>
</dbReference>
<proteinExistence type="predicted"/>
<evidence type="ECO:0000313" key="3">
    <source>
        <dbReference type="EMBL" id="ABA52931.1"/>
    </source>
</evidence>
<dbReference type="Gene3D" id="3.50.50.60">
    <property type="entry name" value="FAD/NAD(P)-binding domain"/>
    <property type="match status" value="1"/>
</dbReference>
<feature type="compositionally biased region" description="Basic residues" evidence="1">
    <location>
        <begin position="292"/>
        <end position="302"/>
    </location>
</feature>
<organism evidence="3 4">
    <name type="scientific">Burkholderia pseudomallei (strain 1710b)</name>
    <dbReference type="NCBI Taxonomy" id="320372"/>
    <lineage>
        <taxon>Bacteria</taxon>
        <taxon>Pseudomonadati</taxon>
        <taxon>Pseudomonadota</taxon>
        <taxon>Betaproteobacteria</taxon>
        <taxon>Burkholderiales</taxon>
        <taxon>Burkholderiaceae</taxon>
        <taxon>Burkholderia</taxon>
        <taxon>pseudomallei group</taxon>
    </lineage>
</organism>
<dbReference type="GO" id="GO:0016491">
    <property type="term" value="F:oxidoreductase activity"/>
    <property type="evidence" value="ECO:0007669"/>
    <property type="project" value="InterPro"/>
</dbReference>
<dbReference type="HOGENOM" id="CLU_260837_0_0_4"/>
<feature type="compositionally biased region" description="Basic residues" evidence="1">
    <location>
        <begin position="507"/>
        <end position="516"/>
    </location>
</feature>
<feature type="compositionally biased region" description="Basic residues" evidence="1">
    <location>
        <begin position="253"/>
        <end position="263"/>
    </location>
</feature>
<protein>
    <submittedName>
        <fullName evidence="3">Putative oxidoreductase</fullName>
    </submittedName>
</protein>
<evidence type="ECO:0000256" key="1">
    <source>
        <dbReference type="SAM" id="MobiDB-lite"/>
    </source>
</evidence>
<feature type="compositionally biased region" description="Basic and acidic residues" evidence="1">
    <location>
        <begin position="199"/>
        <end position="221"/>
    </location>
</feature>
<feature type="region of interest" description="Disordered" evidence="1">
    <location>
        <begin position="557"/>
        <end position="607"/>
    </location>
</feature>
<dbReference type="InterPro" id="IPR036188">
    <property type="entry name" value="FAD/NAD-bd_sf"/>
</dbReference>
<reference evidence="3 4" key="1">
    <citation type="submission" date="2005-09" db="EMBL/GenBank/DDBJ databases">
        <authorList>
            <person name="Woods D.E."/>
            <person name="Nierman W.C."/>
        </authorList>
    </citation>
    <scope>NUCLEOTIDE SEQUENCE [LARGE SCALE GENOMIC DNA]</scope>
    <source>
        <strain evidence="3 4">1710b</strain>
    </source>
</reference>
<feature type="compositionally biased region" description="Basic residues" evidence="1">
    <location>
        <begin position="333"/>
        <end position="352"/>
    </location>
</feature>
<feature type="compositionally biased region" description="Basic and acidic residues" evidence="1">
    <location>
        <begin position="411"/>
        <end position="432"/>
    </location>
</feature>
<feature type="domain" description="Amine oxidase" evidence="2">
    <location>
        <begin position="887"/>
        <end position="1305"/>
    </location>
</feature>
<feature type="region of interest" description="Disordered" evidence="1">
    <location>
        <begin position="82"/>
        <end position="454"/>
    </location>
</feature>
<dbReference type="Gene3D" id="1.10.3110.10">
    <property type="entry name" value="protoporphyrinogen ix oxidase, domain 3"/>
    <property type="match status" value="1"/>
</dbReference>
<feature type="compositionally biased region" description="Low complexity" evidence="1">
    <location>
        <begin position="524"/>
        <end position="541"/>
    </location>
</feature>